<dbReference type="Proteomes" id="UP000324748">
    <property type="component" value="Unassembled WGS sequence"/>
</dbReference>
<reference evidence="2 3" key="1">
    <citation type="submission" date="2019-05" db="EMBL/GenBank/DDBJ databases">
        <title>Emergence of the Ug99 lineage of the wheat stem rust pathogen through somatic hybridization.</title>
        <authorList>
            <person name="Li F."/>
            <person name="Upadhyaya N.M."/>
            <person name="Sperschneider J."/>
            <person name="Matny O."/>
            <person name="Nguyen-Phuc H."/>
            <person name="Mago R."/>
            <person name="Raley C."/>
            <person name="Miller M.E."/>
            <person name="Silverstein K.A.T."/>
            <person name="Henningsen E."/>
            <person name="Hirsch C.D."/>
            <person name="Visser B."/>
            <person name="Pretorius Z.A."/>
            <person name="Steffenson B.J."/>
            <person name="Schwessinger B."/>
            <person name="Dodds P.N."/>
            <person name="Figueroa M."/>
        </authorList>
    </citation>
    <scope>NUCLEOTIDE SEQUENCE [LARGE SCALE GENOMIC DNA]</scope>
    <source>
        <strain evidence="2">21-0</strain>
    </source>
</reference>
<protein>
    <submittedName>
        <fullName evidence="2">Uncharacterized protein</fullName>
    </submittedName>
</protein>
<dbReference type="AlphaFoldDB" id="A0A5B0QB78"/>
<evidence type="ECO:0000256" key="1">
    <source>
        <dbReference type="SAM" id="MobiDB-lite"/>
    </source>
</evidence>
<proteinExistence type="predicted"/>
<accession>A0A5B0QB78</accession>
<keyword evidence="3" id="KW-1185">Reference proteome</keyword>
<sequence length="306" mass="34085">MFLNQATPSTATSGNAPDNSPSISDSLTPRTRTHSDAYQPVPDEPEGANDLTPAQQIYAQLGLNPAPDQQVSQFHEMPEEQRSAVLMSTMTAVIQRVDTISRAQTTNGSSVPLSQADQIRLFHYGGPVKELMRRAAKTAFLEGDLASYLDDSRPRSLFRLVMAEIRRQPESYLATHFPPGFVAGEGHALAHCHREVKRQLKNVRHQVRNLLLVGVVVGSAPEAPAIPNLTDMVRDLWRWLMVYPSGVSDADVDRRVPPLLKIRFAYLRLATLQNFLDPLARNLSQWEVIDARLRDNLALTVNFTNS</sequence>
<feature type="compositionally biased region" description="Polar residues" evidence="1">
    <location>
        <begin position="1"/>
        <end position="30"/>
    </location>
</feature>
<gene>
    <name evidence="2" type="ORF">PGT21_020825</name>
</gene>
<organism evidence="2 3">
    <name type="scientific">Puccinia graminis f. sp. tritici</name>
    <dbReference type="NCBI Taxonomy" id="56615"/>
    <lineage>
        <taxon>Eukaryota</taxon>
        <taxon>Fungi</taxon>
        <taxon>Dikarya</taxon>
        <taxon>Basidiomycota</taxon>
        <taxon>Pucciniomycotina</taxon>
        <taxon>Pucciniomycetes</taxon>
        <taxon>Pucciniales</taxon>
        <taxon>Pucciniaceae</taxon>
        <taxon>Puccinia</taxon>
    </lineage>
</organism>
<evidence type="ECO:0000313" key="2">
    <source>
        <dbReference type="EMBL" id="KAA1110411.1"/>
    </source>
</evidence>
<evidence type="ECO:0000313" key="3">
    <source>
        <dbReference type="Proteomes" id="UP000324748"/>
    </source>
</evidence>
<feature type="region of interest" description="Disordered" evidence="1">
    <location>
        <begin position="1"/>
        <end position="50"/>
    </location>
</feature>
<comment type="caution">
    <text evidence="2">The sequence shown here is derived from an EMBL/GenBank/DDBJ whole genome shotgun (WGS) entry which is preliminary data.</text>
</comment>
<dbReference type="EMBL" id="VSWC01000027">
    <property type="protein sequence ID" value="KAA1110411.1"/>
    <property type="molecule type" value="Genomic_DNA"/>
</dbReference>
<name>A0A5B0QB78_PUCGR</name>